<evidence type="ECO:0000256" key="1">
    <source>
        <dbReference type="ARBA" id="ARBA00022741"/>
    </source>
</evidence>
<dbReference type="PANTHER" id="PTHR16305">
    <property type="entry name" value="TESTICULAR SOLUBLE ADENYLYL CYCLASE"/>
    <property type="match status" value="1"/>
</dbReference>
<gene>
    <name evidence="4" type="ORF">GCM10023082_29780</name>
</gene>
<dbReference type="InterPro" id="IPR027417">
    <property type="entry name" value="P-loop_NTPase"/>
</dbReference>
<dbReference type="Gene3D" id="3.40.50.300">
    <property type="entry name" value="P-loop containing nucleotide triphosphate hydrolases"/>
    <property type="match status" value="1"/>
</dbReference>
<evidence type="ECO:0000313" key="4">
    <source>
        <dbReference type="EMBL" id="GAA3730136.1"/>
    </source>
</evidence>
<comment type="caution">
    <text evidence="4">The sequence shown here is derived from an EMBL/GenBank/DDBJ whole genome shotgun (WGS) entry which is preliminary data.</text>
</comment>
<dbReference type="EMBL" id="BAABEP010000017">
    <property type="protein sequence ID" value="GAA3730136.1"/>
    <property type="molecule type" value="Genomic_DNA"/>
</dbReference>
<dbReference type="SUPFAM" id="SSF48452">
    <property type="entry name" value="TPR-like"/>
    <property type="match status" value="1"/>
</dbReference>
<dbReference type="Gene3D" id="1.10.10.10">
    <property type="entry name" value="Winged helix-like DNA-binding domain superfamily/Winged helix DNA-binding domain"/>
    <property type="match status" value="1"/>
</dbReference>
<dbReference type="InterPro" id="IPR041664">
    <property type="entry name" value="AAA_16"/>
</dbReference>
<sequence length="956" mass="99653">MRDLLSRRETAYRAESRPPLLLRGQQAPLGAADVALRGGRGVLLYGPTGSGRTTLVATLAARFAPDGAPVLSCTPAEEDTGLPYVGLVDLFGQLPGEVFDALPPERARVLRQVLLHCRVTVEERDRLALRMAVTEALALFAQDGPALLVLDGLHWLDEQSADVLSFAARRLRGSALRVLAAERVAPGGQPARPWCCPPGTAEIPLPPLPDDDIAALLAAAGGEPLPPQALRVVRRLAAGNPGYARELAQGARLEGALDADGSPRVPVRLRASTLTGARELPAAALRTLLVCCAASRPDLTLLRAAGIAEAEAHLGAAEKAGVVALGADGAVVFTHPLLRASLYADAPTRERRAAHALLADAVTDRRRGARHLALAHPYENEKVAAAVLAAAETAHAQGALDDAAELARLAADRTPSETGARDARRLRAAEYACDAGRRDQCAQLARAVLRSSSSPRLRVAARIVLLRNAGQALEGLQDVLSGGFRDAAGDGVLTARLHHWAALRSLVLGDPAEAERHALCATAGDAVAADPVTGLSALTTLARVHSLTGRTDAARATLDRALDLAVREGDPRRRGMVRMRAMLTLDDDQVARARSQLGPLLRDEGGSGRDGAEYTSVEDHVATLLALVRIQVRAGDCRAALRDAQRCARAAAEAGLVSAPALYARALAASVGAPAEEARPLAADAVRASEADGDRLFLLRALAAQAQTALFEGSLQGAADAVGTLLRVREIGGAMGVADPPLLHWTADLAEAQVMLGDTEAADAALAEARGHLHGGTPQSVLAALERAEGLREAACGRAREGAELLVAAAGRLRPLDLPVDLLRTLIALGTAERRARHRTAANRALSEGLELAEAHGVVPLTARARAELARLSALDGGGAATLTATETRIAELVTSGASNREVAAKLFISVKTVEGNLSRVYRKIGVRSRTALARAMTSPEAFAAPGPGTPGGRRA</sequence>
<dbReference type="InterPro" id="IPR011990">
    <property type="entry name" value="TPR-like_helical_dom_sf"/>
</dbReference>
<dbReference type="CDD" id="cd06170">
    <property type="entry name" value="LuxR_C_like"/>
    <property type="match status" value="1"/>
</dbReference>
<dbReference type="SMART" id="SM00421">
    <property type="entry name" value="HTH_LUXR"/>
    <property type="match status" value="1"/>
</dbReference>
<keyword evidence="2" id="KW-0067">ATP-binding</keyword>
<evidence type="ECO:0000256" key="2">
    <source>
        <dbReference type="ARBA" id="ARBA00022840"/>
    </source>
</evidence>
<keyword evidence="1" id="KW-0547">Nucleotide-binding</keyword>
<name>A0ABP7F5P0_9ACTN</name>
<dbReference type="Pfam" id="PF00196">
    <property type="entry name" value="GerE"/>
    <property type="match status" value="1"/>
</dbReference>
<dbReference type="InterPro" id="IPR003593">
    <property type="entry name" value="AAA+_ATPase"/>
</dbReference>
<accession>A0ABP7F5P0</accession>
<organism evidence="4 5">
    <name type="scientific">Streptomyces tremellae</name>
    <dbReference type="NCBI Taxonomy" id="1124239"/>
    <lineage>
        <taxon>Bacteria</taxon>
        <taxon>Bacillati</taxon>
        <taxon>Actinomycetota</taxon>
        <taxon>Actinomycetes</taxon>
        <taxon>Kitasatosporales</taxon>
        <taxon>Streptomycetaceae</taxon>
        <taxon>Streptomyces</taxon>
    </lineage>
</organism>
<dbReference type="PRINTS" id="PR00038">
    <property type="entry name" value="HTHLUXR"/>
</dbReference>
<evidence type="ECO:0000259" key="3">
    <source>
        <dbReference type="PROSITE" id="PS50043"/>
    </source>
</evidence>
<protein>
    <submittedName>
        <fullName evidence="4">LuxR family transcriptional regulator</fullName>
    </submittedName>
</protein>
<dbReference type="SUPFAM" id="SSF46894">
    <property type="entry name" value="C-terminal effector domain of the bipartite response regulators"/>
    <property type="match status" value="1"/>
</dbReference>
<dbReference type="PROSITE" id="PS00622">
    <property type="entry name" value="HTH_LUXR_1"/>
    <property type="match status" value="1"/>
</dbReference>
<evidence type="ECO:0000313" key="5">
    <source>
        <dbReference type="Proteomes" id="UP001499884"/>
    </source>
</evidence>
<dbReference type="PROSITE" id="PS50043">
    <property type="entry name" value="HTH_LUXR_2"/>
    <property type="match status" value="1"/>
</dbReference>
<dbReference type="InterPro" id="IPR016032">
    <property type="entry name" value="Sig_transdc_resp-reg_C-effctor"/>
</dbReference>
<feature type="domain" description="HTH luxR-type" evidence="3">
    <location>
        <begin position="876"/>
        <end position="941"/>
    </location>
</feature>
<dbReference type="RefSeq" id="WP_345646525.1">
    <property type="nucleotide sequence ID" value="NZ_BAABEP010000017.1"/>
</dbReference>
<dbReference type="PANTHER" id="PTHR16305:SF35">
    <property type="entry name" value="TRANSCRIPTIONAL ACTIVATOR DOMAIN"/>
    <property type="match status" value="1"/>
</dbReference>
<dbReference type="Pfam" id="PF13191">
    <property type="entry name" value="AAA_16"/>
    <property type="match status" value="1"/>
</dbReference>
<proteinExistence type="predicted"/>
<reference evidence="5" key="1">
    <citation type="journal article" date="2019" name="Int. J. Syst. Evol. Microbiol.">
        <title>The Global Catalogue of Microorganisms (GCM) 10K type strain sequencing project: providing services to taxonomists for standard genome sequencing and annotation.</title>
        <authorList>
            <consortium name="The Broad Institute Genomics Platform"/>
            <consortium name="The Broad Institute Genome Sequencing Center for Infectious Disease"/>
            <person name="Wu L."/>
            <person name="Ma J."/>
        </authorList>
    </citation>
    <scope>NUCLEOTIDE SEQUENCE [LARGE SCALE GENOMIC DNA]</scope>
    <source>
        <strain evidence="5">JCM 30846</strain>
    </source>
</reference>
<dbReference type="Proteomes" id="UP001499884">
    <property type="component" value="Unassembled WGS sequence"/>
</dbReference>
<keyword evidence="5" id="KW-1185">Reference proteome</keyword>
<dbReference type="SUPFAM" id="SSF52540">
    <property type="entry name" value="P-loop containing nucleoside triphosphate hydrolases"/>
    <property type="match status" value="1"/>
</dbReference>
<dbReference type="SMART" id="SM00382">
    <property type="entry name" value="AAA"/>
    <property type="match status" value="1"/>
</dbReference>
<dbReference type="InterPro" id="IPR036388">
    <property type="entry name" value="WH-like_DNA-bd_sf"/>
</dbReference>
<dbReference type="InterPro" id="IPR000792">
    <property type="entry name" value="Tscrpt_reg_LuxR_C"/>
</dbReference>